<sequence>MVQPSPLLGPIVALVAWSLVMLVWMAIARRGAFKRLGVSLRTIPPGSRGAALDASPEAKAQWKAHNYNHLMEQPTLFYAIVLALAVMGFDHPVNVMLAWAYVALRVIHSIVQATINVVAIRLSLFALSTFCLAALTFHAAMALWH</sequence>
<feature type="transmembrane region" description="Helical" evidence="5">
    <location>
        <begin position="76"/>
        <end position="102"/>
    </location>
</feature>
<evidence type="ECO:0000313" key="6">
    <source>
        <dbReference type="EMBL" id="GAA4009441.1"/>
    </source>
</evidence>
<dbReference type="SUPFAM" id="SSF161084">
    <property type="entry name" value="MAPEG domain-like"/>
    <property type="match status" value="1"/>
</dbReference>
<protein>
    <submittedName>
        <fullName evidence="6">MAPEG family protein</fullName>
    </submittedName>
</protein>
<evidence type="ECO:0000256" key="5">
    <source>
        <dbReference type="SAM" id="Phobius"/>
    </source>
</evidence>
<accession>A0ABP7SB92</accession>
<evidence type="ECO:0000256" key="1">
    <source>
        <dbReference type="ARBA" id="ARBA00004370"/>
    </source>
</evidence>
<keyword evidence="2 5" id="KW-0812">Transmembrane</keyword>
<dbReference type="InterPro" id="IPR001129">
    <property type="entry name" value="Membr-assoc_MAPEG"/>
</dbReference>
<evidence type="ECO:0000256" key="4">
    <source>
        <dbReference type="ARBA" id="ARBA00023136"/>
    </source>
</evidence>
<gene>
    <name evidence="6" type="ORF">GCM10022211_24510</name>
</gene>
<feature type="transmembrane region" description="Helical" evidence="5">
    <location>
        <begin position="6"/>
        <end position="27"/>
    </location>
</feature>
<name>A0ABP7SB92_9SPHN</name>
<keyword evidence="3 5" id="KW-1133">Transmembrane helix</keyword>
<keyword evidence="4 5" id="KW-0472">Membrane</keyword>
<organism evidence="6 7">
    <name type="scientific">Sphingomonas humi</name>
    <dbReference type="NCBI Taxonomy" id="335630"/>
    <lineage>
        <taxon>Bacteria</taxon>
        <taxon>Pseudomonadati</taxon>
        <taxon>Pseudomonadota</taxon>
        <taxon>Alphaproteobacteria</taxon>
        <taxon>Sphingomonadales</taxon>
        <taxon>Sphingomonadaceae</taxon>
        <taxon>Sphingomonas</taxon>
    </lineage>
</organism>
<keyword evidence="7" id="KW-1185">Reference proteome</keyword>
<reference evidence="7" key="1">
    <citation type="journal article" date="2019" name="Int. J. Syst. Evol. Microbiol.">
        <title>The Global Catalogue of Microorganisms (GCM) 10K type strain sequencing project: providing services to taxonomists for standard genome sequencing and annotation.</title>
        <authorList>
            <consortium name="The Broad Institute Genomics Platform"/>
            <consortium name="The Broad Institute Genome Sequencing Center for Infectious Disease"/>
            <person name="Wu L."/>
            <person name="Ma J."/>
        </authorList>
    </citation>
    <scope>NUCLEOTIDE SEQUENCE [LARGE SCALE GENOMIC DNA]</scope>
    <source>
        <strain evidence="7">JCM 16603</strain>
    </source>
</reference>
<proteinExistence type="predicted"/>
<dbReference type="Proteomes" id="UP001501310">
    <property type="component" value="Unassembled WGS sequence"/>
</dbReference>
<evidence type="ECO:0000256" key="2">
    <source>
        <dbReference type="ARBA" id="ARBA00022692"/>
    </source>
</evidence>
<feature type="transmembrane region" description="Helical" evidence="5">
    <location>
        <begin position="122"/>
        <end position="144"/>
    </location>
</feature>
<evidence type="ECO:0000313" key="7">
    <source>
        <dbReference type="Proteomes" id="UP001501310"/>
    </source>
</evidence>
<comment type="subcellular location">
    <subcellularLocation>
        <location evidence="1">Membrane</location>
    </subcellularLocation>
</comment>
<dbReference type="InterPro" id="IPR023352">
    <property type="entry name" value="MAPEG-like_dom_sf"/>
</dbReference>
<dbReference type="EMBL" id="BAAAZD010000002">
    <property type="protein sequence ID" value="GAA4009441.1"/>
    <property type="molecule type" value="Genomic_DNA"/>
</dbReference>
<comment type="caution">
    <text evidence="6">The sequence shown here is derived from an EMBL/GenBank/DDBJ whole genome shotgun (WGS) entry which is preliminary data.</text>
</comment>
<dbReference type="Gene3D" id="1.20.120.550">
    <property type="entry name" value="Membrane associated eicosanoid/glutathione metabolism-like domain"/>
    <property type="match status" value="1"/>
</dbReference>
<dbReference type="Pfam" id="PF01124">
    <property type="entry name" value="MAPEG"/>
    <property type="match status" value="1"/>
</dbReference>
<evidence type="ECO:0000256" key="3">
    <source>
        <dbReference type="ARBA" id="ARBA00022989"/>
    </source>
</evidence>